<name>X1EFI6_9ZZZZ</name>
<dbReference type="Pfam" id="PF12697">
    <property type="entry name" value="Abhydrolase_6"/>
    <property type="match status" value="1"/>
</dbReference>
<accession>X1EFI6</accession>
<dbReference type="Gene3D" id="3.40.50.1820">
    <property type="entry name" value="alpha/beta hydrolase"/>
    <property type="match status" value="1"/>
</dbReference>
<evidence type="ECO:0000259" key="1">
    <source>
        <dbReference type="Pfam" id="PF12697"/>
    </source>
</evidence>
<dbReference type="EMBL" id="BARU01012957">
    <property type="protein sequence ID" value="GAH32036.1"/>
    <property type="molecule type" value="Genomic_DNA"/>
</dbReference>
<gene>
    <name evidence="2" type="ORF">S03H2_23643</name>
</gene>
<protein>
    <recommendedName>
        <fullName evidence="1">AB hydrolase-1 domain-containing protein</fullName>
    </recommendedName>
</protein>
<comment type="caution">
    <text evidence="2">The sequence shown here is derived from an EMBL/GenBank/DDBJ whole genome shotgun (WGS) entry which is preliminary data.</text>
</comment>
<feature type="domain" description="AB hydrolase-1" evidence="1">
    <location>
        <begin position="3"/>
        <end position="149"/>
    </location>
</feature>
<evidence type="ECO:0000313" key="2">
    <source>
        <dbReference type="EMBL" id="GAH32036.1"/>
    </source>
</evidence>
<organism evidence="2">
    <name type="scientific">marine sediment metagenome</name>
    <dbReference type="NCBI Taxonomy" id="412755"/>
    <lineage>
        <taxon>unclassified sequences</taxon>
        <taxon>metagenomes</taxon>
        <taxon>ecological metagenomes</taxon>
    </lineage>
</organism>
<dbReference type="AlphaFoldDB" id="X1EFI6"/>
<sequence length="165" mass="17951">RADLLGYSLGAFSGVHLLGHNQERFNSVIMMGIGDEDEESIALAPVIANALRAEDLSQITDPEGLWYRILVSIDPRNDLEALALSALQMWPEGFPLQLGGPGLSNVVIPVLIINGENDVPYVYTDQNLAAAIPGATLVEIPDSGHLDVLFDLRFRDEVLNFLADQ</sequence>
<feature type="non-terminal residue" evidence="2">
    <location>
        <position position="1"/>
    </location>
</feature>
<dbReference type="SUPFAM" id="SSF53474">
    <property type="entry name" value="alpha/beta-Hydrolases"/>
    <property type="match status" value="1"/>
</dbReference>
<dbReference type="InterPro" id="IPR029058">
    <property type="entry name" value="AB_hydrolase_fold"/>
</dbReference>
<proteinExistence type="predicted"/>
<reference evidence="2" key="1">
    <citation type="journal article" date="2014" name="Front. Microbiol.">
        <title>High frequency of phylogenetically diverse reductive dehalogenase-homologous genes in deep subseafloor sedimentary metagenomes.</title>
        <authorList>
            <person name="Kawai M."/>
            <person name="Futagami T."/>
            <person name="Toyoda A."/>
            <person name="Takaki Y."/>
            <person name="Nishi S."/>
            <person name="Hori S."/>
            <person name="Arai W."/>
            <person name="Tsubouchi T."/>
            <person name="Morono Y."/>
            <person name="Uchiyama I."/>
            <person name="Ito T."/>
            <person name="Fujiyama A."/>
            <person name="Inagaki F."/>
            <person name="Takami H."/>
        </authorList>
    </citation>
    <scope>NUCLEOTIDE SEQUENCE</scope>
    <source>
        <strain evidence="2">Expedition CK06-06</strain>
    </source>
</reference>
<dbReference type="InterPro" id="IPR000073">
    <property type="entry name" value="AB_hydrolase_1"/>
</dbReference>